<organism evidence="1 2">
    <name type="scientific">BD1-7 clade bacterium</name>
    <dbReference type="NCBI Taxonomy" id="2029982"/>
    <lineage>
        <taxon>Bacteria</taxon>
        <taxon>Pseudomonadati</taxon>
        <taxon>Pseudomonadota</taxon>
        <taxon>Gammaproteobacteria</taxon>
        <taxon>Cellvibrionales</taxon>
        <taxon>Spongiibacteraceae</taxon>
        <taxon>BD1-7 clade</taxon>
    </lineage>
</organism>
<protein>
    <recommendedName>
        <fullName evidence="3">DUF1456 family protein</fullName>
    </recommendedName>
</protein>
<gene>
    <name evidence="1" type="ORF">DPBNPPHM_01327</name>
</gene>
<dbReference type="Proteomes" id="UP000434580">
    <property type="component" value="Unassembled WGS sequence"/>
</dbReference>
<proteinExistence type="predicted"/>
<evidence type="ECO:0000313" key="2">
    <source>
        <dbReference type="Proteomes" id="UP000434580"/>
    </source>
</evidence>
<dbReference type="PANTHER" id="PTHR37805">
    <property type="entry name" value="CYTOPLASMIC PROTEIN-RELATED"/>
    <property type="match status" value="1"/>
</dbReference>
<accession>A0A5S9PXP3</accession>
<dbReference type="AlphaFoldDB" id="A0A5S9PXP3"/>
<sequence>MTNNDILRRLRYIFDISDQKMMQLCSAENSKATRAQISNWMKPDSDDEYKSLPDNQLALFLNNFIELKRGKKDGPKPEPESRLNNNLILMKLKIALNLQADDVLSVMESADFVMSKHELSAFFRRPGHKHYRVCKDQILRRFIEGLGTRYHDNVWQKKED</sequence>
<evidence type="ECO:0008006" key="3">
    <source>
        <dbReference type="Google" id="ProtNLM"/>
    </source>
</evidence>
<dbReference type="InterPro" id="IPR009921">
    <property type="entry name" value="YehS-like"/>
</dbReference>
<reference evidence="1 2" key="1">
    <citation type="submission" date="2019-11" db="EMBL/GenBank/DDBJ databases">
        <authorList>
            <person name="Holert J."/>
        </authorList>
    </citation>
    <scope>NUCLEOTIDE SEQUENCE [LARGE SCALE GENOMIC DNA]</scope>
    <source>
        <strain evidence="1">BC5_2</strain>
    </source>
</reference>
<evidence type="ECO:0000313" key="1">
    <source>
        <dbReference type="EMBL" id="CAA0109871.1"/>
    </source>
</evidence>
<name>A0A5S9PXP3_9GAMM</name>
<dbReference type="EMBL" id="CACSII010000016">
    <property type="protein sequence ID" value="CAA0109871.1"/>
    <property type="molecule type" value="Genomic_DNA"/>
</dbReference>
<dbReference type="OrthoDB" id="9788465at2"/>
<dbReference type="PANTHER" id="PTHR37805:SF1">
    <property type="entry name" value="CYTOPLASMIC PROTEIN"/>
    <property type="match status" value="1"/>
</dbReference>
<dbReference type="Pfam" id="PF07308">
    <property type="entry name" value="DUF1456"/>
    <property type="match status" value="2"/>
</dbReference>